<reference evidence="1 2" key="1">
    <citation type="journal article" date="2013" name="Int. J. Syst. Evol. Microbiol.">
        <title>Ilumatobacter nonamiense sp. nov. and Ilumatobacter coccineum sp. nov., isolated from seashore sand.</title>
        <authorList>
            <person name="Matsumoto A."/>
            <person name="Kasai H."/>
            <person name="Matsuo Y."/>
            <person name="Shizuri Y."/>
            <person name="Ichikawa N."/>
            <person name="Fujita N."/>
            <person name="Omura S."/>
            <person name="Takahashi Y."/>
        </authorList>
    </citation>
    <scope>NUCLEOTIDE SEQUENCE [LARGE SCALE GENOMIC DNA]</scope>
    <source>
        <strain evidence="2">NBRC 103263 / KCTC 29153 / YM16-304</strain>
    </source>
</reference>
<dbReference type="AlphaFoldDB" id="A0A6C7E7J3"/>
<organism evidence="1 2">
    <name type="scientific">Ilumatobacter coccineus (strain NBRC 103263 / KCTC 29153 / YM16-304)</name>
    <dbReference type="NCBI Taxonomy" id="1313172"/>
    <lineage>
        <taxon>Bacteria</taxon>
        <taxon>Bacillati</taxon>
        <taxon>Actinomycetota</taxon>
        <taxon>Acidimicrobiia</taxon>
        <taxon>Acidimicrobiales</taxon>
        <taxon>Ilumatobacteraceae</taxon>
        <taxon>Ilumatobacter</taxon>
    </lineage>
</organism>
<evidence type="ECO:0008006" key="3">
    <source>
        <dbReference type="Google" id="ProtNLM"/>
    </source>
</evidence>
<proteinExistence type="predicted"/>
<dbReference type="RefSeq" id="WP_015441954.1">
    <property type="nucleotide sequence ID" value="NC_020520.1"/>
</dbReference>
<dbReference type="EMBL" id="AP012057">
    <property type="protein sequence ID" value="BAN02707.1"/>
    <property type="molecule type" value="Genomic_DNA"/>
</dbReference>
<evidence type="ECO:0000313" key="2">
    <source>
        <dbReference type="Proteomes" id="UP000011863"/>
    </source>
</evidence>
<dbReference type="KEGG" id="aym:YM304_23930"/>
<keyword evidence="2" id="KW-1185">Reference proteome</keyword>
<name>A0A6C7E7J3_ILUCY</name>
<protein>
    <recommendedName>
        <fullName evidence="3">GNAT family N-acetyltransferase</fullName>
    </recommendedName>
</protein>
<evidence type="ECO:0000313" key="1">
    <source>
        <dbReference type="EMBL" id="BAN02707.1"/>
    </source>
</evidence>
<dbReference type="Proteomes" id="UP000011863">
    <property type="component" value="Chromosome"/>
</dbReference>
<accession>A0A6C7E7J3</accession>
<sequence length="200" mass="22693">MYITRHNTVTDRRVVDELWTLYELAYVKIAELDVTREILYRTEFDEIMSDSTYRTTVVRDDGGAAVAMSVIATDIGVTRYLSRPYFQRLYPDRLAEGRVHYVMWAVVHPDHQASRAVFELIRAGLQPEAESGTLLVFDLPESNQPNETGGGAELLYRAAKSFAEVELESFGMSRYYALDFAHPAASVTDEVLVEAERINT</sequence>
<gene>
    <name evidence="1" type="ORF">YM304_23930</name>
</gene>
<dbReference type="OrthoDB" id="4546222at2"/>